<dbReference type="RefSeq" id="WP_099264099.1">
    <property type="nucleotide sequence ID" value="NZ_NIZW01000039.1"/>
</dbReference>
<organism evidence="4 5">
    <name type="scientific">Rhodopirellula bahusiensis</name>
    <dbReference type="NCBI Taxonomy" id="2014065"/>
    <lineage>
        <taxon>Bacteria</taxon>
        <taxon>Pseudomonadati</taxon>
        <taxon>Planctomycetota</taxon>
        <taxon>Planctomycetia</taxon>
        <taxon>Pirellulales</taxon>
        <taxon>Pirellulaceae</taxon>
        <taxon>Rhodopirellula</taxon>
    </lineage>
</organism>
<dbReference type="Pfam" id="PF00072">
    <property type="entry name" value="Response_reg"/>
    <property type="match status" value="1"/>
</dbReference>
<evidence type="ECO:0000313" key="4">
    <source>
        <dbReference type="EMBL" id="PHQ31774.1"/>
    </source>
</evidence>
<dbReference type="AlphaFoldDB" id="A0A2G1VYC0"/>
<dbReference type="InterPro" id="IPR011006">
    <property type="entry name" value="CheY-like_superfamily"/>
</dbReference>
<keyword evidence="5" id="KW-1185">Reference proteome</keyword>
<comment type="caution">
    <text evidence="4">The sequence shown here is derived from an EMBL/GenBank/DDBJ whole genome shotgun (WGS) entry which is preliminary data.</text>
</comment>
<gene>
    <name evidence="4" type="ORF">CEE69_29160</name>
</gene>
<accession>A0A2G1VYC0</accession>
<feature type="modified residue" description="4-aspartylphosphate" evidence="2">
    <location>
        <position position="55"/>
    </location>
</feature>
<evidence type="ECO:0000313" key="5">
    <source>
        <dbReference type="Proteomes" id="UP000225740"/>
    </source>
</evidence>
<dbReference type="PANTHER" id="PTHR44591:SF23">
    <property type="entry name" value="CHEY SUBFAMILY"/>
    <property type="match status" value="1"/>
</dbReference>
<dbReference type="InterPro" id="IPR050595">
    <property type="entry name" value="Bact_response_regulator"/>
</dbReference>
<feature type="domain" description="Response regulatory" evidence="3">
    <location>
        <begin position="6"/>
        <end position="119"/>
    </location>
</feature>
<evidence type="ECO:0000259" key="3">
    <source>
        <dbReference type="PROSITE" id="PS50110"/>
    </source>
</evidence>
<reference evidence="4 5" key="1">
    <citation type="submission" date="2017-06" db="EMBL/GenBank/DDBJ databases">
        <title>Description of Rhodopirellula bahusiensis sp. nov.</title>
        <authorList>
            <person name="Kizina J."/>
            <person name="Harder J."/>
        </authorList>
    </citation>
    <scope>NUCLEOTIDE SEQUENCE [LARGE SCALE GENOMIC DNA]</scope>
    <source>
        <strain evidence="4 5">SWK21</strain>
    </source>
</reference>
<dbReference type="Gene3D" id="3.40.50.2300">
    <property type="match status" value="1"/>
</dbReference>
<protein>
    <recommendedName>
        <fullName evidence="3">Response regulatory domain-containing protein</fullName>
    </recommendedName>
</protein>
<sequence length="126" mass="14084">MTTAYRILAAGWSCNDVSLLREAVADFLCDFKIAHDGADCLVQLQRFQPHLVLLDTSILDPDAFELCRRIKNDHMAMVVIVTALTEFGDIDRAVDAGTDDFLPKPIDGIELRRRVAILIALNDTLR</sequence>
<dbReference type="SUPFAM" id="SSF52172">
    <property type="entry name" value="CheY-like"/>
    <property type="match status" value="1"/>
</dbReference>
<dbReference type="GO" id="GO:0000160">
    <property type="term" value="P:phosphorelay signal transduction system"/>
    <property type="evidence" value="ECO:0007669"/>
    <property type="project" value="InterPro"/>
</dbReference>
<name>A0A2G1VYC0_9BACT</name>
<dbReference type="InterPro" id="IPR001789">
    <property type="entry name" value="Sig_transdc_resp-reg_receiver"/>
</dbReference>
<evidence type="ECO:0000256" key="1">
    <source>
        <dbReference type="ARBA" id="ARBA00022553"/>
    </source>
</evidence>
<dbReference type="Proteomes" id="UP000225740">
    <property type="component" value="Unassembled WGS sequence"/>
</dbReference>
<dbReference type="OrthoDB" id="282219at2"/>
<evidence type="ECO:0000256" key="2">
    <source>
        <dbReference type="PROSITE-ProRule" id="PRU00169"/>
    </source>
</evidence>
<dbReference type="EMBL" id="NIZW01000039">
    <property type="protein sequence ID" value="PHQ31774.1"/>
    <property type="molecule type" value="Genomic_DNA"/>
</dbReference>
<dbReference type="PROSITE" id="PS50110">
    <property type="entry name" value="RESPONSE_REGULATORY"/>
    <property type="match status" value="1"/>
</dbReference>
<proteinExistence type="predicted"/>
<dbReference type="SMART" id="SM00448">
    <property type="entry name" value="REC"/>
    <property type="match status" value="1"/>
</dbReference>
<keyword evidence="1 2" id="KW-0597">Phosphoprotein</keyword>
<dbReference type="GeneID" id="90611921"/>
<dbReference type="PANTHER" id="PTHR44591">
    <property type="entry name" value="STRESS RESPONSE REGULATOR PROTEIN 1"/>
    <property type="match status" value="1"/>
</dbReference>